<feature type="chain" id="PRO_5039910273" evidence="1">
    <location>
        <begin position="32"/>
        <end position="375"/>
    </location>
</feature>
<dbReference type="AlphaFoldDB" id="A0A9J7AR13"/>
<dbReference type="InterPro" id="IPR033900">
    <property type="entry name" value="Gram_neg_porin_domain"/>
</dbReference>
<dbReference type="Gene3D" id="2.40.160.10">
    <property type="entry name" value="Porin"/>
    <property type="match status" value="1"/>
</dbReference>
<dbReference type="GO" id="GO:0015288">
    <property type="term" value="F:porin activity"/>
    <property type="evidence" value="ECO:0007669"/>
    <property type="project" value="InterPro"/>
</dbReference>
<evidence type="ECO:0000313" key="4">
    <source>
        <dbReference type="Proteomes" id="UP001060336"/>
    </source>
</evidence>
<accession>A0A9J7AR13</accession>
<dbReference type="Proteomes" id="UP001060336">
    <property type="component" value="Chromosome"/>
</dbReference>
<protein>
    <submittedName>
        <fullName evidence="3">Porin</fullName>
    </submittedName>
</protein>
<feature type="domain" description="Porin" evidence="2">
    <location>
        <begin position="20"/>
        <end position="353"/>
    </location>
</feature>
<gene>
    <name evidence="3" type="ORF">NUH88_22020</name>
</gene>
<keyword evidence="1" id="KW-0732">Signal</keyword>
<dbReference type="EMBL" id="CP102480">
    <property type="protein sequence ID" value="UUX50051.1"/>
    <property type="molecule type" value="Genomic_DNA"/>
</dbReference>
<dbReference type="GO" id="GO:0016020">
    <property type="term" value="C:membrane"/>
    <property type="evidence" value="ECO:0007669"/>
    <property type="project" value="InterPro"/>
</dbReference>
<evidence type="ECO:0000313" key="3">
    <source>
        <dbReference type="EMBL" id="UUX50051.1"/>
    </source>
</evidence>
<name>A0A9J7AR13_9PROT</name>
<dbReference type="InterPro" id="IPR023614">
    <property type="entry name" value="Porin_dom_sf"/>
</dbReference>
<evidence type="ECO:0000256" key="1">
    <source>
        <dbReference type="SAM" id="SignalP"/>
    </source>
</evidence>
<keyword evidence="4" id="KW-1185">Reference proteome</keyword>
<dbReference type="Pfam" id="PF13609">
    <property type="entry name" value="Porin_4"/>
    <property type="match status" value="1"/>
</dbReference>
<proteinExistence type="predicted"/>
<evidence type="ECO:0000259" key="2">
    <source>
        <dbReference type="Pfam" id="PF13609"/>
    </source>
</evidence>
<feature type="signal peptide" evidence="1">
    <location>
        <begin position="1"/>
        <end position="31"/>
    </location>
</feature>
<dbReference type="KEGG" id="naci:NUH88_22020"/>
<organism evidence="3 4">
    <name type="scientific">Nisaea acidiphila</name>
    <dbReference type="NCBI Taxonomy" id="1862145"/>
    <lineage>
        <taxon>Bacteria</taxon>
        <taxon>Pseudomonadati</taxon>
        <taxon>Pseudomonadota</taxon>
        <taxon>Alphaproteobacteria</taxon>
        <taxon>Rhodospirillales</taxon>
        <taxon>Thalassobaculaceae</taxon>
        <taxon>Nisaea</taxon>
    </lineage>
</organism>
<dbReference type="SUPFAM" id="SSF56935">
    <property type="entry name" value="Porins"/>
    <property type="match status" value="1"/>
</dbReference>
<reference evidence="3" key="1">
    <citation type="submission" date="2022-08" db="EMBL/GenBank/DDBJ databases">
        <title>Nisaea acidiphila sp. nov., isolated from a marine algal debris and emended description of the genus Nisaea Urios et al. 2008.</title>
        <authorList>
            <person name="Kwon K."/>
        </authorList>
    </citation>
    <scope>NUCLEOTIDE SEQUENCE</scope>
    <source>
        <strain evidence="3">MEBiC11861</strain>
    </source>
</reference>
<sequence>MKRMRHSKAALLQTTTLVAAGLILTAAPAEAAEKLKLSVGGYAEQWFGYTDIDDEGNQDLDLTGFDVKSDTEIHFKGTTTLDNGLEVGVNVQLEGNSDSGDQIDESYLTVSGKFGRIDIGDENSALYKTHVAPTEYGIGINSGDTVEWELTGATSISDSGYFRAPFGGTYIEPARTNDSTKLTYYTPRLEGFRLGISYAPDTNQDSNVQPDRNSGLTDGVMGGIDFRRDFNGVGLAASAGYGTFLQSGDGVDEPEAYAFGLTVDYAGFQVGGSYAGFTDSGANDGDGYTLGASYDFGEYGVSLTYLHGERDGIAGSVDPDTVQADRDSVALAGRYILGPGVSAETTLGYSEYTSDAAGAGDIEAAYVITGIRVTF</sequence>
<dbReference type="RefSeq" id="WP_257769039.1">
    <property type="nucleotide sequence ID" value="NZ_CP102480.1"/>
</dbReference>